<keyword evidence="1" id="KW-0175">Coiled coil</keyword>
<dbReference type="InterPro" id="IPR013087">
    <property type="entry name" value="Znf_C2H2_type"/>
</dbReference>
<dbReference type="SMART" id="SM00355">
    <property type="entry name" value="ZnF_C2H2"/>
    <property type="match status" value="2"/>
</dbReference>
<organism evidence="3">
    <name type="scientific">viral metagenome</name>
    <dbReference type="NCBI Taxonomy" id="1070528"/>
    <lineage>
        <taxon>unclassified sequences</taxon>
        <taxon>metagenomes</taxon>
        <taxon>organismal metagenomes</taxon>
    </lineage>
</organism>
<dbReference type="AlphaFoldDB" id="A0A6C0HUF4"/>
<name>A0A6C0HUF4_9ZZZZ</name>
<evidence type="ECO:0000313" key="3">
    <source>
        <dbReference type="EMBL" id="QHT83493.1"/>
    </source>
</evidence>
<evidence type="ECO:0000259" key="2">
    <source>
        <dbReference type="SMART" id="SM00355"/>
    </source>
</evidence>
<reference evidence="3" key="1">
    <citation type="journal article" date="2020" name="Nature">
        <title>Giant virus diversity and host interactions through global metagenomics.</title>
        <authorList>
            <person name="Schulz F."/>
            <person name="Roux S."/>
            <person name="Paez-Espino D."/>
            <person name="Jungbluth S."/>
            <person name="Walsh D.A."/>
            <person name="Denef V.J."/>
            <person name="McMahon K.D."/>
            <person name="Konstantinidis K.T."/>
            <person name="Eloe-Fadrosh E.A."/>
            <person name="Kyrpides N.C."/>
            <person name="Woyke T."/>
        </authorList>
    </citation>
    <scope>NUCLEOTIDE SEQUENCE</scope>
    <source>
        <strain evidence="3">GVMAG-M-3300023184-168</strain>
    </source>
</reference>
<feature type="domain" description="C2H2-type" evidence="2">
    <location>
        <begin position="13"/>
        <end position="37"/>
    </location>
</feature>
<protein>
    <recommendedName>
        <fullName evidence="2">C2H2-type domain-containing protein</fullName>
    </recommendedName>
</protein>
<dbReference type="Gene3D" id="3.30.160.60">
    <property type="entry name" value="Classic Zinc Finger"/>
    <property type="match status" value="1"/>
</dbReference>
<proteinExistence type="predicted"/>
<dbReference type="EMBL" id="MN740010">
    <property type="protein sequence ID" value="QHT83493.1"/>
    <property type="molecule type" value="Genomic_DNA"/>
</dbReference>
<sequence>MSTKSLSKHYIEYSCKECNYSTGKKSDYEKHIITAKHILLTSSNDFVSKYPCEKCNKKYNSRVGLWSHKKKCSEKVKIDNINFNEDFIINIIKENQEIKNLLIEQNNKVSEQNQEFKELLIQQSKQLQEQNKEHNELINKFIEREPTQIINNTNNNNNQSFNLNFFLNETCKDAMNIKEFLDNLNPTLDDLENVGEKGFVKGISEIILKSLRGMEVNKRPIHCTDIKREIVYLKEDDKWNKDDTNNSKMKELIRKVENKNFCNICEWQNNHPDTRILDSPDYMKQNILIDKSCEAVNNEDRVRGKVLKELLKEIHVNGK</sequence>
<accession>A0A6C0HUF4</accession>
<evidence type="ECO:0000256" key="1">
    <source>
        <dbReference type="SAM" id="Coils"/>
    </source>
</evidence>
<feature type="domain" description="C2H2-type" evidence="2">
    <location>
        <begin position="50"/>
        <end position="70"/>
    </location>
</feature>
<feature type="coiled-coil region" evidence="1">
    <location>
        <begin position="95"/>
        <end position="144"/>
    </location>
</feature>